<feature type="transmembrane region" description="Helical" evidence="1">
    <location>
        <begin position="76"/>
        <end position="96"/>
    </location>
</feature>
<keyword evidence="3" id="KW-1185">Reference proteome</keyword>
<gene>
    <name evidence="2" type="ORF">EDB95_4566</name>
</gene>
<keyword evidence="1" id="KW-0812">Transmembrane</keyword>
<evidence type="ECO:0000313" key="2">
    <source>
        <dbReference type="EMBL" id="TDW96730.1"/>
    </source>
</evidence>
<keyword evidence="1" id="KW-1133">Transmembrane helix</keyword>
<dbReference type="EMBL" id="SODV01000002">
    <property type="protein sequence ID" value="TDW96730.1"/>
    <property type="molecule type" value="Genomic_DNA"/>
</dbReference>
<sequence>MNTTFLLAPALLSTGVVYGTDVFFAIAGKKAAAASRDASVADLLGHTHRVADKRMPFIGVTSLVTTLLYALTSGRLLWPGVALVLLLGHLALYLSIAKPINARLTSAAVQGTTPTDTRALQVRWDGIIGYRAVLLTLAMLALIGEALAR</sequence>
<name>A0A4R8DID2_9BACT</name>
<feature type="transmembrane region" description="Helical" evidence="1">
    <location>
        <begin position="54"/>
        <end position="71"/>
    </location>
</feature>
<keyword evidence="1" id="KW-0472">Membrane</keyword>
<comment type="caution">
    <text evidence="2">The sequence shown here is derived from an EMBL/GenBank/DDBJ whole genome shotgun (WGS) entry which is preliminary data.</text>
</comment>
<organism evidence="2 3">
    <name type="scientific">Dinghuibacter silviterrae</name>
    <dbReference type="NCBI Taxonomy" id="1539049"/>
    <lineage>
        <taxon>Bacteria</taxon>
        <taxon>Pseudomonadati</taxon>
        <taxon>Bacteroidota</taxon>
        <taxon>Chitinophagia</taxon>
        <taxon>Chitinophagales</taxon>
        <taxon>Chitinophagaceae</taxon>
        <taxon>Dinghuibacter</taxon>
    </lineage>
</organism>
<proteinExistence type="predicted"/>
<dbReference type="Proteomes" id="UP000294498">
    <property type="component" value="Unassembled WGS sequence"/>
</dbReference>
<accession>A0A4R8DID2</accession>
<feature type="transmembrane region" description="Helical" evidence="1">
    <location>
        <begin position="128"/>
        <end position="148"/>
    </location>
</feature>
<evidence type="ECO:0000256" key="1">
    <source>
        <dbReference type="SAM" id="Phobius"/>
    </source>
</evidence>
<dbReference type="OrthoDB" id="582955at2"/>
<dbReference type="RefSeq" id="WP_133997683.1">
    <property type="nucleotide sequence ID" value="NZ_SODV01000002.1"/>
</dbReference>
<dbReference type="AlphaFoldDB" id="A0A4R8DID2"/>
<evidence type="ECO:0000313" key="3">
    <source>
        <dbReference type="Proteomes" id="UP000294498"/>
    </source>
</evidence>
<protein>
    <submittedName>
        <fullName evidence="2">Uncharacterized protein DUF1772</fullName>
    </submittedName>
</protein>
<reference evidence="2 3" key="1">
    <citation type="submission" date="2019-03" db="EMBL/GenBank/DDBJ databases">
        <title>Genomic Encyclopedia of Type Strains, Phase IV (KMG-IV): sequencing the most valuable type-strain genomes for metagenomic binning, comparative biology and taxonomic classification.</title>
        <authorList>
            <person name="Goeker M."/>
        </authorList>
    </citation>
    <scope>NUCLEOTIDE SEQUENCE [LARGE SCALE GENOMIC DNA]</scope>
    <source>
        <strain evidence="2 3">DSM 100059</strain>
    </source>
</reference>